<proteinExistence type="predicted"/>
<evidence type="ECO:0000313" key="1">
    <source>
        <dbReference type="EMBL" id="MFJ1340234.1"/>
    </source>
</evidence>
<dbReference type="EMBL" id="JBIUGF010000069">
    <property type="protein sequence ID" value="MFJ1340234.1"/>
    <property type="molecule type" value="Genomic_DNA"/>
</dbReference>
<sequence length="327" mass="35929">MSTLKNHLMCLLFVLAATPSTSYALLCKHGDTNAVKIMAPLGSTIAIPADTPDGTIIWESDEYTYGVRCEDDQKVGRELIYIYLKPTTQNLGTGIRTGIRYKSIPYNDTTRRIETGYDSYHGCKTNCVGWNRAYFDLTFSVFIEKYGPIPTSGQATTLREYPIFQLDGVGGMTSARDQNLQYYVTGVNGIRFVPCTPELTINPNVVEFRRVLSGTAKVGEVASSANFSLDLRRTCDTPVTVNARFAAAPGGGEVINNLLVPSNNSSVGISLVRQETNATVAFDKLFKLADVSTPEQIKNNFRADLIWRSTPIPGPFDAAAIVDLFYQ</sequence>
<comment type="caution">
    <text evidence="1">The sequence shown here is derived from an EMBL/GenBank/DDBJ whole genome shotgun (WGS) entry which is preliminary data.</text>
</comment>
<name>A0ACC7M154_9PSED</name>
<evidence type="ECO:0000313" key="2">
    <source>
        <dbReference type="Proteomes" id="UP001615411"/>
    </source>
</evidence>
<protein>
    <submittedName>
        <fullName evidence="1">Fimbrial protein</fullName>
    </submittedName>
</protein>
<dbReference type="Proteomes" id="UP001615411">
    <property type="component" value="Unassembled WGS sequence"/>
</dbReference>
<organism evidence="1 2">
    <name type="scientific">Pseudomonas caricapapayae</name>
    <dbReference type="NCBI Taxonomy" id="46678"/>
    <lineage>
        <taxon>Bacteria</taxon>
        <taxon>Pseudomonadati</taxon>
        <taxon>Pseudomonadota</taxon>
        <taxon>Gammaproteobacteria</taxon>
        <taxon>Pseudomonadales</taxon>
        <taxon>Pseudomonadaceae</taxon>
        <taxon>Pseudomonas</taxon>
    </lineage>
</organism>
<reference evidence="1" key="1">
    <citation type="submission" date="2024-10" db="EMBL/GenBank/DDBJ databases">
        <title>Aeromonas and Pseudomonas from the Cagarras Archipelago, Rio de Janeiro, Brazil.</title>
        <authorList>
            <person name="Canellas A.L.B."/>
            <person name="Laport M.S."/>
        </authorList>
    </citation>
    <scope>NUCLEOTIDE SEQUENCE</scope>
    <source>
        <strain evidence="1">ACP-7</strain>
    </source>
</reference>
<gene>
    <name evidence="1" type="ORF">ACIKP7_19110</name>
</gene>
<accession>A0ACC7M154</accession>
<keyword evidence="2" id="KW-1185">Reference proteome</keyword>